<dbReference type="RefSeq" id="WP_276279577.1">
    <property type="nucleotide sequence ID" value="NZ_CP119809.1"/>
</dbReference>
<evidence type="ECO:0000313" key="3">
    <source>
        <dbReference type="Proteomes" id="UP001596407"/>
    </source>
</evidence>
<evidence type="ECO:0000256" key="1">
    <source>
        <dbReference type="SAM" id="MobiDB-lite"/>
    </source>
</evidence>
<accession>A0ABD5WUZ3</accession>
<dbReference type="EMBL" id="JBHSZH010000005">
    <property type="protein sequence ID" value="MFC7082416.1"/>
    <property type="molecule type" value="Genomic_DNA"/>
</dbReference>
<feature type="compositionally biased region" description="Basic and acidic residues" evidence="1">
    <location>
        <begin position="1"/>
        <end position="14"/>
    </location>
</feature>
<dbReference type="AlphaFoldDB" id="A0ABD5WUZ3"/>
<name>A0ABD5WUZ3_9EURY</name>
<organism evidence="2 3">
    <name type="scientific">Halorussus caseinilyticus</name>
    <dbReference type="NCBI Taxonomy" id="3034025"/>
    <lineage>
        <taxon>Archaea</taxon>
        <taxon>Methanobacteriati</taxon>
        <taxon>Methanobacteriota</taxon>
        <taxon>Stenosarchaea group</taxon>
        <taxon>Halobacteria</taxon>
        <taxon>Halobacteriales</taxon>
        <taxon>Haladaptataceae</taxon>
        <taxon>Halorussus</taxon>
    </lineage>
</organism>
<comment type="caution">
    <text evidence="2">The sequence shown here is derived from an EMBL/GenBank/DDBJ whole genome shotgun (WGS) entry which is preliminary data.</text>
</comment>
<dbReference type="Proteomes" id="UP001596407">
    <property type="component" value="Unassembled WGS sequence"/>
</dbReference>
<evidence type="ECO:0000313" key="2">
    <source>
        <dbReference type="EMBL" id="MFC7082416.1"/>
    </source>
</evidence>
<feature type="region of interest" description="Disordered" evidence="1">
    <location>
        <begin position="1"/>
        <end position="24"/>
    </location>
</feature>
<keyword evidence="3" id="KW-1185">Reference proteome</keyword>
<dbReference type="GeneID" id="79304153"/>
<sequence>MSDRRRGAVGDHPDSVGVALSDPASDARLTIRGRSRLSLRED</sequence>
<reference evidence="2 3" key="1">
    <citation type="journal article" date="2019" name="Int. J. Syst. Evol. Microbiol.">
        <title>The Global Catalogue of Microorganisms (GCM) 10K type strain sequencing project: providing services to taxonomists for standard genome sequencing and annotation.</title>
        <authorList>
            <consortium name="The Broad Institute Genomics Platform"/>
            <consortium name="The Broad Institute Genome Sequencing Center for Infectious Disease"/>
            <person name="Wu L."/>
            <person name="Ma J."/>
        </authorList>
    </citation>
    <scope>NUCLEOTIDE SEQUENCE [LARGE SCALE GENOMIC DNA]</scope>
    <source>
        <strain evidence="2 3">DT72</strain>
    </source>
</reference>
<proteinExistence type="predicted"/>
<protein>
    <submittedName>
        <fullName evidence="2">Uncharacterized protein</fullName>
    </submittedName>
</protein>
<gene>
    <name evidence="2" type="ORF">ACFQJ6_22355</name>
</gene>